<dbReference type="SUPFAM" id="SSF53474">
    <property type="entry name" value="alpha/beta-Hydrolases"/>
    <property type="match status" value="1"/>
</dbReference>
<dbReference type="InterPro" id="IPR052558">
    <property type="entry name" value="Siderophore_Hydrolase_D"/>
</dbReference>
<accession>A0A7W2R3R9</accession>
<dbReference type="AlphaFoldDB" id="A0A7W2R3R9"/>
<keyword evidence="2 3" id="KW-0378">Hydrolase</keyword>
<dbReference type="InterPro" id="IPR000801">
    <property type="entry name" value="Esterase-like"/>
</dbReference>
<evidence type="ECO:0000256" key="2">
    <source>
        <dbReference type="ARBA" id="ARBA00022801"/>
    </source>
</evidence>
<gene>
    <name evidence="3" type="ORF">H3Z82_10370</name>
</gene>
<dbReference type="Proteomes" id="UP000541857">
    <property type="component" value="Unassembled WGS sequence"/>
</dbReference>
<dbReference type="Pfam" id="PF00756">
    <property type="entry name" value="Esterase"/>
    <property type="match status" value="1"/>
</dbReference>
<protein>
    <submittedName>
        <fullName evidence="3">Alpha/beta hydrolase</fullName>
    </submittedName>
</protein>
<reference evidence="3 4" key="1">
    <citation type="submission" date="2020-07" db="EMBL/GenBank/DDBJ databases">
        <title>Bacterium isolated from marine sediment.</title>
        <authorList>
            <person name="Shang D."/>
        </authorList>
    </citation>
    <scope>NUCLEOTIDE SEQUENCE [LARGE SCALE GENOMIC DNA]</scope>
    <source>
        <strain evidence="3 4">F6074</strain>
    </source>
</reference>
<comment type="similarity">
    <text evidence="1">Belongs to the esterase D family.</text>
</comment>
<organism evidence="3 4">
    <name type="scientific">Gelidibacter maritimus</name>
    <dbReference type="NCBI Taxonomy" id="2761487"/>
    <lineage>
        <taxon>Bacteria</taxon>
        <taxon>Pseudomonadati</taxon>
        <taxon>Bacteroidota</taxon>
        <taxon>Flavobacteriia</taxon>
        <taxon>Flavobacteriales</taxon>
        <taxon>Flavobacteriaceae</taxon>
        <taxon>Gelidibacter</taxon>
    </lineage>
</organism>
<sequence>MNSLYLFFLGVLITFGVSSQNQQGNLLVLGRSHKVYSNILNENRTYYIYLPEGYGDNTEKKYAVVYLLDANINFHSYTGIQHMLSRGRMGRGIVPEMIVVGIVNTNRIRDFTPTRAKKLPEKFRSNNKMLEDGGGLEKFLSFIKKELRPIINKSYNTNGNNTLIGHSLGGLATVYTLMHHPKLFSHYLAIDPSFWWDDEMILRIAPEKLKNSDFSNTKFFFTSANHNNKMDGAVTLKSLLEDVAPKGLFWDYKYYENENHGSVIIPSEYDGLKFLFRD</sequence>
<dbReference type="GO" id="GO:0016788">
    <property type="term" value="F:hydrolase activity, acting on ester bonds"/>
    <property type="evidence" value="ECO:0007669"/>
    <property type="project" value="TreeGrafter"/>
</dbReference>
<dbReference type="PANTHER" id="PTHR40841:SF2">
    <property type="entry name" value="SIDEROPHORE-DEGRADING ESTERASE (EUROFUNG)"/>
    <property type="match status" value="1"/>
</dbReference>
<evidence type="ECO:0000313" key="3">
    <source>
        <dbReference type="EMBL" id="MBA6153131.1"/>
    </source>
</evidence>
<dbReference type="EMBL" id="JACGLT010000007">
    <property type="protein sequence ID" value="MBA6153131.1"/>
    <property type="molecule type" value="Genomic_DNA"/>
</dbReference>
<dbReference type="RefSeq" id="WP_182205436.1">
    <property type="nucleotide sequence ID" value="NZ_JACGLT010000007.1"/>
</dbReference>
<evidence type="ECO:0000256" key="1">
    <source>
        <dbReference type="ARBA" id="ARBA00005622"/>
    </source>
</evidence>
<dbReference type="InterPro" id="IPR029058">
    <property type="entry name" value="AB_hydrolase_fold"/>
</dbReference>
<dbReference type="PANTHER" id="PTHR40841">
    <property type="entry name" value="SIDEROPHORE TRIACETYLFUSARININE C ESTERASE"/>
    <property type="match status" value="1"/>
</dbReference>
<evidence type="ECO:0000313" key="4">
    <source>
        <dbReference type="Proteomes" id="UP000541857"/>
    </source>
</evidence>
<comment type="caution">
    <text evidence="3">The sequence shown here is derived from an EMBL/GenBank/DDBJ whole genome shotgun (WGS) entry which is preliminary data.</text>
</comment>
<proteinExistence type="inferred from homology"/>
<dbReference type="Gene3D" id="3.40.50.1820">
    <property type="entry name" value="alpha/beta hydrolase"/>
    <property type="match status" value="1"/>
</dbReference>
<keyword evidence="4" id="KW-1185">Reference proteome</keyword>
<name>A0A7W2R3R9_9FLAO</name>